<dbReference type="AlphaFoldDB" id="A0A212Q6U7"/>
<dbReference type="RefSeq" id="WP_088559743.1">
    <property type="nucleotide sequence ID" value="NZ_FYEH01000001.1"/>
</dbReference>
<dbReference type="Proteomes" id="UP000197065">
    <property type="component" value="Unassembled WGS sequence"/>
</dbReference>
<proteinExistence type="predicted"/>
<sequence length="102" mass="10317">MTSEAARARAGRELAGFTPEARRQACIKRQIGTMLAIAALELIAGDGPDSVTATAVATKAVANLKVAVPGVATATDFPPVVVALKAVAPATLDHLKRLVSAG</sequence>
<organism evidence="1 2">
    <name type="scientific">Arboricoccus pini</name>
    <dbReference type="NCBI Taxonomy" id="1963835"/>
    <lineage>
        <taxon>Bacteria</taxon>
        <taxon>Pseudomonadati</taxon>
        <taxon>Pseudomonadota</taxon>
        <taxon>Alphaproteobacteria</taxon>
        <taxon>Geminicoccales</taxon>
        <taxon>Geminicoccaceae</taxon>
        <taxon>Arboricoccus</taxon>
    </lineage>
</organism>
<evidence type="ECO:0000313" key="1">
    <source>
        <dbReference type="EMBL" id="SNB55014.1"/>
    </source>
</evidence>
<keyword evidence="2" id="KW-1185">Reference proteome</keyword>
<accession>A0A212Q6U7</accession>
<name>A0A212Q6U7_9PROT</name>
<dbReference type="EMBL" id="FYEH01000001">
    <property type="protein sequence ID" value="SNB55014.1"/>
    <property type="molecule type" value="Genomic_DNA"/>
</dbReference>
<protein>
    <submittedName>
        <fullName evidence="1">Uncharacterized protein</fullName>
    </submittedName>
</protein>
<gene>
    <name evidence="1" type="ORF">SAMN07250955_101452</name>
</gene>
<reference evidence="1 2" key="1">
    <citation type="submission" date="2017-06" db="EMBL/GenBank/DDBJ databases">
        <authorList>
            <person name="Kim H.J."/>
            <person name="Triplett B.A."/>
        </authorList>
    </citation>
    <scope>NUCLEOTIDE SEQUENCE [LARGE SCALE GENOMIC DNA]</scope>
    <source>
        <strain evidence="1 2">B29T1</strain>
    </source>
</reference>
<evidence type="ECO:0000313" key="2">
    <source>
        <dbReference type="Proteomes" id="UP000197065"/>
    </source>
</evidence>